<evidence type="ECO:0000256" key="6">
    <source>
        <dbReference type="ARBA" id="ARBA00011893"/>
    </source>
</evidence>
<dbReference type="InterPro" id="IPR029057">
    <property type="entry name" value="PRTase-like"/>
</dbReference>
<dbReference type="UniPathway" id="UPA00588">
    <property type="reaction ID" value="UER00646"/>
</dbReference>
<comment type="pathway">
    <text evidence="3 11">Purine metabolism; AMP biosynthesis via salvage pathway; AMP from adenine: step 1/1.</text>
</comment>
<evidence type="ECO:0000256" key="3">
    <source>
        <dbReference type="ARBA" id="ARBA00004659"/>
    </source>
</evidence>
<dbReference type="EMBL" id="CP011310">
    <property type="protein sequence ID" value="AKQ43092.2"/>
    <property type="molecule type" value="Genomic_DNA"/>
</dbReference>
<sequence length="179" mass="18704">MTIADDLRELIRTVPDFPKPGIRFRDVTTLLAHGDGLRRSVAGLAGLADGLDIDSVAGIEARGFIFGSALAVHLGLGFIPLRKPGKLPVATIGEDYDLEYGKARLELDPTLLKPGQRVLLVDDLLATGGTAVAGTRLLRRAGGVVNSAVFVIDLPELGGAGLLAEMEVAAQSIVGFDGH</sequence>
<evidence type="ECO:0000256" key="8">
    <source>
        <dbReference type="ARBA" id="ARBA00022676"/>
    </source>
</evidence>
<dbReference type="AlphaFoldDB" id="A0A0H4VEF3"/>
<comment type="similarity">
    <text evidence="4 11">Belongs to the purine/pyrimidine phosphoribosyltransferase family.</text>
</comment>
<dbReference type="InterPro" id="IPR000836">
    <property type="entry name" value="PRTase_dom"/>
</dbReference>
<evidence type="ECO:0000256" key="2">
    <source>
        <dbReference type="ARBA" id="ARBA00004496"/>
    </source>
</evidence>
<keyword evidence="14" id="KW-1185">Reference proteome</keyword>
<evidence type="ECO:0000256" key="5">
    <source>
        <dbReference type="ARBA" id="ARBA00011738"/>
    </source>
</evidence>
<accession>A0A0H4VEF3</accession>
<dbReference type="EC" id="2.4.2.7" evidence="6 11"/>
<dbReference type="PANTHER" id="PTHR11776">
    <property type="entry name" value="ADENINE PHOSPHORIBOSYLTRANSFERASE"/>
    <property type="match status" value="1"/>
</dbReference>
<evidence type="ECO:0000256" key="11">
    <source>
        <dbReference type="HAMAP-Rule" id="MF_00004"/>
    </source>
</evidence>
<gene>
    <name evidence="11" type="primary">apt</name>
    <name evidence="13" type="ORF">CP97_02605</name>
</gene>
<dbReference type="GO" id="GO:0005737">
    <property type="term" value="C:cytoplasm"/>
    <property type="evidence" value="ECO:0007669"/>
    <property type="project" value="UniProtKB-SubCell"/>
</dbReference>
<feature type="domain" description="Phosphoribosyltransferase" evidence="12">
    <location>
        <begin position="50"/>
        <end position="151"/>
    </location>
</feature>
<dbReference type="KEGG" id="ery:CP97_02605"/>
<dbReference type="NCBIfam" id="NF002634">
    <property type="entry name" value="PRK02304.1-3"/>
    <property type="match status" value="1"/>
</dbReference>
<dbReference type="GO" id="GO:0006168">
    <property type="term" value="P:adenine salvage"/>
    <property type="evidence" value="ECO:0007669"/>
    <property type="project" value="InterPro"/>
</dbReference>
<evidence type="ECO:0000256" key="10">
    <source>
        <dbReference type="ARBA" id="ARBA00022726"/>
    </source>
</evidence>
<dbReference type="Proteomes" id="UP000059113">
    <property type="component" value="Chromosome"/>
</dbReference>
<organism evidence="13 14">
    <name type="scientific">Aurantiacibacter atlanticus</name>
    <dbReference type="NCBI Taxonomy" id="1648404"/>
    <lineage>
        <taxon>Bacteria</taxon>
        <taxon>Pseudomonadati</taxon>
        <taxon>Pseudomonadota</taxon>
        <taxon>Alphaproteobacteria</taxon>
        <taxon>Sphingomonadales</taxon>
        <taxon>Erythrobacteraceae</taxon>
        <taxon>Aurantiacibacter</taxon>
    </lineage>
</organism>
<dbReference type="Pfam" id="PF00156">
    <property type="entry name" value="Pribosyltran"/>
    <property type="match status" value="1"/>
</dbReference>
<evidence type="ECO:0000313" key="13">
    <source>
        <dbReference type="EMBL" id="AKQ43092.2"/>
    </source>
</evidence>
<dbReference type="PANTHER" id="PTHR11776:SF7">
    <property type="entry name" value="PHOSPHORIBOSYLTRANSFERASE DOMAIN-CONTAINING PROTEIN"/>
    <property type="match status" value="1"/>
</dbReference>
<dbReference type="SUPFAM" id="SSF53271">
    <property type="entry name" value="PRTase-like"/>
    <property type="match status" value="1"/>
</dbReference>
<proteinExistence type="inferred from homology"/>
<comment type="subunit">
    <text evidence="5 11">Homodimer.</text>
</comment>
<dbReference type="HAMAP" id="MF_00004">
    <property type="entry name" value="Aden_phosphoribosyltr"/>
    <property type="match status" value="1"/>
</dbReference>
<name>A0A0H4VEF3_9SPHN</name>
<dbReference type="InterPro" id="IPR050120">
    <property type="entry name" value="Adenine_PRTase"/>
</dbReference>
<keyword evidence="8 11" id="KW-0328">Glycosyltransferase</keyword>
<dbReference type="GO" id="GO:0044209">
    <property type="term" value="P:AMP salvage"/>
    <property type="evidence" value="ECO:0007669"/>
    <property type="project" value="UniProtKB-UniRule"/>
</dbReference>
<keyword evidence="9 11" id="KW-0808">Transferase</keyword>
<evidence type="ECO:0000259" key="12">
    <source>
        <dbReference type="Pfam" id="PF00156"/>
    </source>
</evidence>
<evidence type="ECO:0000256" key="9">
    <source>
        <dbReference type="ARBA" id="ARBA00022679"/>
    </source>
</evidence>
<evidence type="ECO:0000256" key="4">
    <source>
        <dbReference type="ARBA" id="ARBA00008391"/>
    </source>
</evidence>
<dbReference type="NCBIfam" id="NF002636">
    <property type="entry name" value="PRK02304.1-5"/>
    <property type="match status" value="1"/>
</dbReference>
<dbReference type="STRING" id="1648404.CP97_02605"/>
<evidence type="ECO:0000313" key="14">
    <source>
        <dbReference type="Proteomes" id="UP000059113"/>
    </source>
</evidence>
<keyword evidence="7 11" id="KW-0963">Cytoplasm</keyword>
<reference evidence="14" key="2">
    <citation type="submission" date="2015-04" db="EMBL/GenBank/DDBJ databases">
        <title>The complete genome sequence of Erythrobacter sp. s21-N3.</title>
        <authorList>
            <person name="Zhuang L."/>
            <person name="Liu Y."/>
            <person name="Shao Z."/>
        </authorList>
    </citation>
    <scope>NUCLEOTIDE SEQUENCE [LARGE SCALE GENOMIC DNA]</scope>
    <source>
        <strain evidence="14">s21-N3</strain>
    </source>
</reference>
<protein>
    <recommendedName>
        <fullName evidence="6 11">Adenine phosphoribosyltransferase</fullName>
        <shortName evidence="11">APRT</shortName>
        <ecNumber evidence="6 11">2.4.2.7</ecNumber>
    </recommendedName>
</protein>
<dbReference type="Gene3D" id="3.40.50.2020">
    <property type="match status" value="1"/>
</dbReference>
<evidence type="ECO:0000256" key="1">
    <source>
        <dbReference type="ARBA" id="ARBA00000868"/>
    </source>
</evidence>
<dbReference type="InterPro" id="IPR005764">
    <property type="entry name" value="Ade_phspho_trans"/>
</dbReference>
<dbReference type="CDD" id="cd06223">
    <property type="entry name" value="PRTases_typeI"/>
    <property type="match status" value="1"/>
</dbReference>
<dbReference type="FunFam" id="3.40.50.2020:FF:000021">
    <property type="entry name" value="Adenine phosphoribosyltransferase"/>
    <property type="match status" value="1"/>
</dbReference>
<dbReference type="GO" id="GO:0006166">
    <property type="term" value="P:purine ribonucleoside salvage"/>
    <property type="evidence" value="ECO:0007669"/>
    <property type="project" value="UniProtKB-KW"/>
</dbReference>
<dbReference type="GO" id="GO:0003999">
    <property type="term" value="F:adenine phosphoribosyltransferase activity"/>
    <property type="evidence" value="ECO:0007669"/>
    <property type="project" value="UniProtKB-UniRule"/>
</dbReference>
<comment type="subcellular location">
    <subcellularLocation>
        <location evidence="2 11">Cytoplasm</location>
    </subcellularLocation>
</comment>
<comment type="function">
    <text evidence="11">Catalyzes a salvage reaction resulting in the formation of AMP, that is energically less costly than de novo synthesis.</text>
</comment>
<reference evidence="13 14" key="1">
    <citation type="journal article" date="2015" name="Int. J. Syst. Evol. Microbiol.">
        <title>Erythrobacter atlanticus sp. nov., a bacterium from ocean sediment able to degrade polycyclic aromatic hydrocarbons.</title>
        <authorList>
            <person name="Zhuang L."/>
            <person name="Liu Y."/>
            <person name="Wang L."/>
            <person name="Wang W."/>
            <person name="Shao Z."/>
        </authorList>
    </citation>
    <scope>NUCLEOTIDE SEQUENCE [LARGE SCALE GENOMIC DNA]</scope>
    <source>
        <strain evidence="14">s21-N3</strain>
    </source>
</reference>
<comment type="catalytic activity">
    <reaction evidence="1 11">
        <text>AMP + diphosphate = 5-phospho-alpha-D-ribose 1-diphosphate + adenine</text>
        <dbReference type="Rhea" id="RHEA:16609"/>
        <dbReference type="ChEBI" id="CHEBI:16708"/>
        <dbReference type="ChEBI" id="CHEBI:33019"/>
        <dbReference type="ChEBI" id="CHEBI:58017"/>
        <dbReference type="ChEBI" id="CHEBI:456215"/>
        <dbReference type="EC" id="2.4.2.7"/>
    </reaction>
</comment>
<keyword evidence="10 11" id="KW-0660">Purine salvage</keyword>
<evidence type="ECO:0000256" key="7">
    <source>
        <dbReference type="ARBA" id="ARBA00022490"/>
    </source>
</evidence>